<reference evidence="6" key="1">
    <citation type="submission" date="2014-03" db="EMBL/GenBank/DDBJ databases">
        <authorList>
            <person name="Aksoy S."/>
            <person name="Warren W."/>
            <person name="Wilson R.K."/>
        </authorList>
    </citation>
    <scope>NUCLEOTIDE SEQUENCE [LARGE SCALE GENOMIC DNA]</scope>
    <source>
        <strain evidence="6">IAEA</strain>
    </source>
</reference>
<comment type="subcellular location">
    <subcellularLocation>
        <location evidence="3">Mitochondrion</location>
    </subcellularLocation>
</comment>
<evidence type="ECO:0000256" key="4">
    <source>
        <dbReference type="SAM" id="MobiDB-lite"/>
    </source>
</evidence>
<evidence type="ECO:0000256" key="2">
    <source>
        <dbReference type="ARBA" id="ARBA00023157"/>
    </source>
</evidence>
<evidence type="ECO:0000256" key="1">
    <source>
        <dbReference type="ARBA" id="ARBA00007347"/>
    </source>
</evidence>
<comment type="similarity">
    <text evidence="1 3">Belongs to the CMC family.</text>
</comment>
<dbReference type="STRING" id="37001.A0A1A9W5G4"/>
<sequence>MSLLRSKAINKKQILFITIAWSDMSDLLKRSTMRIDINSNLDIPNCNQMINDLKKCHEENKFMKFFGVCNTFSLAVAKCLQEEHIARSAANRAKSRQRQEDLKRKASQAF</sequence>
<dbReference type="GO" id="GO:0005739">
    <property type="term" value="C:mitochondrion"/>
    <property type="evidence" value="ECO:0007669"/>
    <property type="project" value="UniProtKB-SubCell"/>
</dbReference>
<dbReference type="Pfam" id="PF08583">
    <property type="entry name" value="Cmc1"/>
    <property type="match status" value="1"/>
</dbReference>
<name>A0A1A9W5G4_9MUSC</name>
<keyword evidence="6" id="KW-1185">Reference proteome</keyword>
<protein>
    <recommendedName>
        <fullName evidence="3">COX assembly mitochondrial protein</fullName>
    </recommendedName>
</protein>
<evidence type="ECO:0000313" key="5">
    <source>
        <dbReference type="EnsemblMetazoa" id="GBRI007000-PA"/>
    </source>
</evidence>
<accession>A0A1A9W5G4</accession>
<keyword evidence="2" id="KW-1015">Disulfide bond</keyword>
<dbReference type="AlphaFoldDB" id="A0A1A9W5G4"/>
<organism evidence="5 6">
    <name type="scientific">Glossina brevipalpis</name>
    <dbReference type="NCBI Taxonomy" id="37001"/>
    <lineage>
        <taxon>Eukaryota</taxon>
        <taxon>Metazoa</taxon>
        <taxon>Ecdysozoa</taxon>
        <taxon>Arthropoda</taxon>
        <taxon>Hexapoda</taxon>
        <taxon>Insecta</taxon>
        <taxon>Pterygota</taxon>
        <taxon>Neoptera</taxon>
        <taxon>Endopterygota</taxon>
        <taxon>Diptera</taxon>
        <taxon>Brachycera</taxon>
        <taxon>Muscomorpha</taxon>
        <taxon>Hippoboscoidea</taxon>
        <taxon>Glossinidae</taxon>
        <taxon>Glossina</taxon>
    </lineage>
</organism>
<feature type="region of interest" description="Disordered" evidence="4">
    <location>
        <begin position="89"/>
        <end position="110"/>
    </location>
</feature>
<dbReference type="PROSITE" id="PS51808">
    <property type="entry name" value="CHCH"/>
    <property type="match status" value="1"/>
</dbReference>
<dbReference type="Proteomes" id="UP000091820">
    <property type="component" value="Unassembled WGS sequence"/>
</dbReference>
<dbReference type="EnsemblMetazoa" id="GBRI007000-RA">
    <property type="protein sequence ID" value="GBRI007000-PA"/>
    <property type="gene ID" value="GBRI007000"/>
</dbReference>
<proteinExistence type="inferred from homology"/>
<dbReference type="VEuPathDB" id="VectorBase:GBRI007000"/>
<reference evidence="5" key="2">
    <citation type="submission" date="2020-05" db="UniProtKB">
        <authorList>
            <consortium name="EnsemblMetazoa"/>
        </authorList>
    </citation>
    <scope>IDENTIFICATION</scope>
    <source>
        <strain evidence="5">IAEA</strain>
    </source>
</reference>
<dbReference type="InterPro" id="IPR013892">
    <property type="entry name" value="Cyt_c_biogenesis_Cmc1-like"/>
</dbReference>
<evidence type="ECO:0000313" key="6">
    <source>
        <dbReference type="Proteomes" id="UP000091820"/>
    </source>
</evidence>
<evidence type="ECO:0000256" key="3">
    <source>
        <dbReference type="RuleBase" id="RU364104"/>
    </source>
</evidence>
<keyword evidence="3" id="KW-0496">Mitochondrion</keyword>